<keyword evidence="2" id="KW-1185">Reference proteome</keyword>
<dbReference type="EMBL" id="JANJQO010003029">
    <property type="protein sequence ID" value="KAJ2965346.1"/>
    <property type="molecule type" value="Genomic_DNA"/>
</dbReference>
<name>A0ACC1MG80_9HYPO</name>
<accession>A0ACC1MG80</accession>
<proteinExistence type="predicted"/>
<protein>
    <submittedName>
        <fullName evidence="1">Uncharacterized protein</fullName>
    </submittedName>
</protein>
<gene>
    <name evidence="1" type="ORF">NQ176_g10663</name>
</gene>
<evidence type="ECO:0000313" key="1">
    <source>
        <dbReference type="EMBL" id="KAJ2965346.1"/>
    </source>
</evidence>
<organism evidence="1 2">
    <name type="scientific">Zarea fungicola</name>
    <dbReference type="NCBI Taxonomy" id="93591"/>
    <lineage>
        <taxon>Eukaryota</taxon>
        <taxon>Fungi</taxon>
        <taxon>Dikarya</taxon>
        <taxon>Ascomycota</taxon>
        <taxon>Pezizomycotina</taxon>
        <taxon>Sordariomycetes</taxon>
        <taxon>Hypocreomycetidae</taxon>
        <taxon>Hypocreales</taxon>
        <taxon>Cordycipitaceae</taxon>
        <taxon>Zarea</taxon>
    </lineage>
</organism>
<evidence type="ECO:0000313" key="2">
    <source>
        <dbReference type="Proteomes" id="UP001143910"/>
    </source>
</evidence>
<comment type="caution">
    <text evidence="1">The sequence shown here is derived from an EMBL/GenBank/DDBJ whole genome shotgun (WGS) entry which is preliminary data.</text>
</comment>
<dbReference type="Proteomes" id="UP001143910">
    <property type="component" value="Unassembled WGS sequence"/>
</dbReference>
<sequence>MAAPGLQTRLDRDLYHVVVKLIRDNDDRPFKGVNDAYEAVKSSNSSLGRQKKHLLQDSLRRVLSALKKEEERGQDGNDTGDDDDEINIDIDIATPETKDDERDERDLINRQIIKRWGIEPANMRPKSASTASVAAAKTNGSHQSKKKRKAAPESDDEALTALSTPKEAQNTDSKMPEGIKALKKTPRPSLYTVEASVPPKRLGETLASTGRAPPDAFVAA</sequence>
<reference evidence="1" key="1">
    <citation type="submission" date="2022-08" db="EMBL/GenBank/DDBJ databases">
        <title>Genome Sequence of Lecanicillium fungicola.</title>
        <authorList>
            <person name="Buettner E."/>
        </authorList>
    </citation>
    <scope>NUCLEOTIDE SEQUENCE</scope>
    <source>
        <strain evidence="1">Babe33</strain>
    </source>
</reference>